<dbReference type="RefSeq" id="WP_382410933.1">
    <property type="nucleotide sequence ID" value="NZ_JBHSGU010000029.1"/>
</dbReference>
<sequence length="92" mass="10913">MAKTPVEKLLEKHPQLIHNEDMKVASHVQREEGDWWVNTVMLEGYDVPFKYKRKKRYKSLQGALVNITFYPSEEEIAGLSFEFMKIVRLKRS</sequence>
<evidence type="ECO:0000313" key="1">
    <source>
        <dbReference type="EMBL" id="MFC4701964.1"/>
    </source>
</evidence>
<name>A0ABV9M0Q3_9ALTE</name>
<accession>A0ABV9M0Q3</accession>
<dbReference type="EMBL" id="JBHSGU010000029">
    <property type="protein sequence ID" value="MFC4701964.1"/>
    <property type="molecule type" value="Genomic_DNA"/>
</dbReference>
<gene>
    <name evidence="1" type="ORF">ACFO4O_17600</name>
</gene>
<keyword evidence="2" id="KW-1185">Reference proteome</keyword>
<protein>
    <recommendedName>
        <fullName evidence="3">Transposase</fullName>
    </recommendedName>
</protein>
<comment type="caution">
    <text evidence="1">The sequence shown here is derived from an EMBL/GenBank/DDBJ whole genome shotgun (WGS) entry which is preliminary data.</text>
</comment>
<evidence type="ECO:0008006" key="3">
    <source>
        <dbReference type="Google" id="ProtNLM"/>
    </source>
</evidence>
<evidence type="ECO:0000313" key="2">
    <source>
        <dbReference type="Proteomes" id="UP001595897"/>
    </source>
</evidence>
<proteinExistence type="predicted"/>
<organism evidence="1 2">
    <name type="scientific">Glaciecola siphonariae</name>
    <dbReference type="NCBI Taxonomy" id="521012"/>
    <lineage>
        <taxon>Bacteria</taxon>
        <taxon>Pseudomonadati</taxon>
        <taxon>Pseudomonadota</taxon>
        <taxon>Gammaproteobacteria</taxon>
        <taxon>Alteromonadales</taxon>
        <taxon>Alteromonadaceae</taxon>
        <taxon>Glaciecola</taxon>
    </lineage>
</organism>
<dbReference type="Proteomes" id="UP001595897">
    <property type="component" value="Unassembled WGS sequence"/>
</dbReference>
<reference evidence="2" key="1">
    <citation type="journal article" date="2019" name="Int. J. Syst. Evol. Microbiol.">
        <title>The Global Catalogue of Microorganisms (GCM) 10K type strain sequencing project: providing services to taxonomists for standard genome sequencing and annotation.</title>
        <authorList>
            <consortium name="The Broad Institute Genomics Platform"/>
            <consortium name="The Broad Institute Genome Sequencing Center for Infectious Disease"/>
            <person name="Wu L."/>
            <person name="Ma J."/>
        </authorList>
    </citation>
    <scope>NUCLEOTIDE SEQUENCE [LARGE SCALE GENOMIC DNA]</scope>
    <source>
        <strain evidence="2">KACC 12507</strain>
    </source>
</reference>